<dbReference type="EMBL" id="BAMD01000021">
    <property type="protein sequence ID" value="GAF03308.1"/>
    <property type="molecule type" value="Genomic_DNA"/>
</dbReference>
<name>W7Y6N5_9BACT</name>
<feature type="domain" description="DUF6695" evidence="1">
    <location>
        <begin position="73"/>
        <end position="140"/>
    </location>
</feature>
<sequence length="141" mass="16303">MLRAGKPNWRQRFRLKFWLTPTPLTNVHAFYNQTIIKNISGKQPAYPSFKPHKKFLQSTLPQPPKHPNIPEDAQWLAGEGAGSWFHVETEKALLKITRYSPSATIECTGFYDSKKVYSHWVDLHACTVTYPSHCHRVTIKL</sequence>
<dbReference type="AlphaFoldDB" id="W7Y6N5"/>
<dbReference type="OrthoDB" id="695573at2"/>
<dbReference type="InterPro" id="IPR046517">
    <property type="entry name" value="DUF6695"/>
</dbReference>
<gene>
    <name evidence="2" type="ORF">JCM21142_41976</name>
</gene>
<proteinExistence type="predicted"/>
<protein>
    <recommendedName>
        <fullName evidence="1">DUF6695 domain-containing protein</fullName>
    </recommendedName>
</protein>
<organism evidence="2 3">
    <name type="scientific">Saccharicrinis fermentans DSM 9555 = JCM 21142</name>
    <dbReference type="NCBI Taxonomy" id="869213"/>
    <lineage>
        <taxon>Bacteria</taxon>
        <taxon>Pseudomonadati</taxon>
        <taxon>Bacteroidota</taxon>
        <taxon>Bacteroidia</taxon>
        <taxon>Marinilabiliales</taxon>
        <taxon>Marinilabiliaceae</taxon>
        <taxon>Saccharicrinis</taxon>
    </lineage>
</organism>
<evidence type="ECO:0000313" key="3">
    <source>
        <dbReference type="Proteomes" id="UP000019402"/>
    </source>
</evidence>
<evidence type="ECO:0000259" key="1">
    <source>
        <dbReference type="Pfam" id="PF20405"/>
    </source>
</evidence>
<evidence type="ECO:0000313" key="2">
    <source>
        <dbReference type="EMBL" id="GAF03308.1"/>
    </source>
</evidence>
<accession>W7Y6N5</accession>
<comment type="caution">
    <text evidence="2">The sequence shown here is derived from an EMBL/GenBank/DDBJ whole genome shotgun (WGS) entry which is preliminary data.</text>
</comment>
<reference evidence="2 3" key="1">
    <citation type="journal article" date="2014" name="Genome Announc.">
        <title>Draft Genome Sequence of Cytophaga fermentans JCM 21142T, a Facultative Anaerobe Isolated from Marine Mud.</title>
        <authorList>
            <person name="Starns D."/>
            <person name="Oshima K."/>
            <person name="Suda W."/>
            <person name="Iino T."/>
            <person name="Yuki M."/>
            <person name="Inoue J."/>
            <person name="Kitamura K."/>
            <person name="Iida T."/>
            <person name="Darby A."/>
            <person name="Hattori M."/>
            <person name="Ohkuma M."/>
        </authorList>
    </citation>
    <scope>NUCLEOTIDE SEQUENCE [LARGE SCALE GENOMIC DNA]</scope>
    <source>
        <strain evidence="2 3">JCM 21142</strain>
    </source>
</reference>
<dbReference type="STRING" id="869213.GCA_000517085_04608"/>
<keyword evidence="3" id="KW-1185">Reference proteome</keyword>
<dbReference type="Proteomes" id="UP000019402">
    <property type="component" value="Unassembled WGS sequence"/>
</dbReference>
<dbReference type="Pfam" id="PF20405">
    <property type="entry name" value="DUF6695"/>
    <property type="match status" value="1"/>
</dbReference>
<dbReference type="RefSeq" id="WP_027473785.1">
    <property type="nucleotide sequence ID" value="NZ_BAMD01000021.1"/>
</dbReference>